<reference evidence="2" key="1">
    <citation type="submission" date="2018-02" db="EMBL/GenBank/DDBJ databases">
        <authorList>
            <person name="Hausmann B."/>
        </authorList>
    </citation>
    <scope>NUCLEOTIDE SEQUENCE [LARGE SCALE GENOMIC DNA]</scope>
    <source>
        <strain evidence="2">Peat soil MAG SbA1</strain>
    </source>
</reference>
<gene>
    <name evidence="1" type="ORF">SBA1_1040086</name>
</gene>
<organism evidence="1 2">
    <name type="scientific">Candidatus Sulfotelmatobacter kueseliae</name>
    <dbReference type="NCBI Taxonomy" id="2042962"/>
    <lineage>
        <taxon>Bacteria</taxon>
        <taxon>Pseudomonadati</taxon>
        <taxon>Acidobacteriota</taxon>
        <taxon>Terriglobia</taxon>
        <taxon>Terriglobales</taxon>
        <taxon>Candidatus Korobacteraceae</taxon>
        <taxon>Candidatus Sulfotelmatobacter</taxon>
    </lineage>
</organism>
<protein>
    <submittedName>
        <fullName evidence="1">Uncharacterized protein</fullName>
    </submittedName>
</protein>
<dbReference type="EMBL" id="OMOD01000007">
    <property type="protein sequence ID" value="SPF32318.1"/>
    <property type="molecule type" value="Genomic_DNA"/>
</dbReference>
<name>A0A2U3JY88_9BACT</name>
<dbReference type="Proteomes" id="UP000238701">
    <property type="component" value="Unassembled WGS sequence"/>
</dbReference>
<evidence type="ECO:0000313" key="2">
    <source>
        <dbReference type="Proteomes" id="UP000238701"/>
    </source>
</evidence>
<evidence type="ECO:0000313" key="1">
    <source>
        <dbReference type="EMBL" id="SPF32318.1"/>
    </source>
</evidence>
<accession>A0A2U3JY88</accession>
<proteinExistence type="predicted"/>
<dbReference type="AlphaFoldDB" id="A0A2U3JY88"/>
<sequence length="71" mass="7758">MDIFAGTPATLRIGRWHLHAKGLRDDGGAHRLTFAGREHSYTPSGLHRTPSFSFQGKARSVFAHGRDPSSA</sequence>